<feature type="compositionally biased region" description="Basic and acidic residues" evidence="1">
    <location>
        <begin position="62"/>
        <end position="80"/>
    </location>
</feature>
<accession>A0AAD3DD76</accession>
<sequence>MMKSAISLFTILATCTSVTAFAPHYAITSTRMEPSNAMVLNLHADQHDAEVLVAAAVEVYEKHEDESKPEVHDDTKHDRVTTLSSASATSSSKSTDKNWYSKSFLNFISHRGRN</sequence>
<keyword evidence="4" id="KW-1185">Reference proteome</keyword>
<reference evidence="3 4" key="1">
    <citation type="journal article" date="2021" name="Sci. Rep.">
        <title>The genome of the diatom Chaetoceros tenuissimus carries an ancient integrated fragment of an extant virus.</title>
        <authorList>
            <person name="Hongo Y."/>
            <person name="Kimura K."/>
            <person name="Takaki Y."/>
            <person name="Yoshida Y."/>
            <person name="Baba S."/>
            <person name="Kobayashi G."/>
            <person name="Nagasaki K."/>
            <person name="Hano T."/>
            <person name="Tomaru Y."/>
        </authorList>
    </citation>
    <scope>NUCLEOTIDE SEQUENCE [LARGE SCALE GENOMIC DNA]</scope>
    <source>
        <strain evidence="3 4">NIES-3715</strain>
    </source>
</reference>
<evidence type="ECO:0000256" key="2">
    <source>
        <dbReference type="SAM" id="SignalP"/>
    </source>
</evidence>
<name>A0AAD3DD76_9STRA</name>
<gene>
    <name evidence="3" type="ORF">CTEN210_18632</name>
</gene>
<protein>
    <recommendedName>
        <fullName evidence="5">Subtilisin</fullName>
    </recommendedName>
</protein>
<dbReference type="Proteomes" id="UP001054902">
    <property type="component" value="Unassembled WGS sequence"/>
</dbReference>
<evidence type="ECO:0008006" key="5">
    <source>
        <dbReference type="Google" id="ProtNLM"/>
    </source>
</evidence>
<organism evidence="3 4">
    <name type="scientific">Chaetoceros tenuissimus</name>
    <dbReference type="NCBI Taxonomy" id="426638"/>
    <lineage>
        <taxon>Eukaryota</taxon>
        <taxon>Sar</taxon>
        <taxon>Stramenopiles</taxon>
        <taxon>Ochrophyta</taxon>
        <taxon>Bacillariophyta</taxon>
        <taxon>Coscinodiscophyceae</taxon>
        <taxon>Chaetocerotophycidae</taxon>
        <taxon>Chaetocerotales</taxon>
        <taxon>Chaetocerotaceae</taxon>
        <taxon>Chaetoceros</taxon>
    </lineage>
</organism>
<evidence type="ECO:0000313" key="3">
    <source>
        <dbReference type="EMBL" id="GFH62156.1"/>
    </source>
</evidence>
<comment type="caution">
    <text evidence="3">The sequence shown here is derived from an EMBL/GenBank/DDBJ whole genome shotgun (WGS) entry which is preliminary data.</text>
</comment>
<evidence type="ECO:0000313" key="4">
    <source>
        <dbReference type="Proteomes" id="UP001054902"/>
    </source>
</evidence>
<feature type="signal peptide" evidence="2">
    <location>
        <begin position="1"/>
        <end position="20"/>
    </location>
</feature>
<dbReference type="EMBL" id="BLLK01000079">
    <property type="protein sequence ID" value="GFH62156.1"/>
    <property type="molecule type" value="Genomic_DNA"/>
</dbReference>
<feature type="chain" id="PRO_5042061106" description="Subtilisin" evidence="2">
    <location>
        <begin position="21"/>
        <end position="114"/>
    </location>
</feature>
<keyword evidence="2" id="KW-0732">Signal</keyword>
<dbReference type="AlphaFoldDB" id="A0AAD3DD76"/>
<proteinExistence type="predicted"/>
<feature type="compositionally biased region" description="Low complexity" evidence="1">
    <location>
        <begin position="81"/>
        <end position="93"/>
    </location>
</feature>
<evidence type="ECO:0000256" key="1">
    <source>
        <dbReference type="SAM" id="MobiDB-lite"/>
    </source>
</evidence>
<feature type="region of interest" description="Disordered" evidence="1">
    <location>
        <begin position="62"/>
        <end position="97"/>
    </location>
</feature>